<sequence length="266" mass="29145">MCSTMWFVCAIIFVVADIRTGALQQHGMKPQQCHQCTASNTTSCELHTDWTNIVCPNDRPHCGTIATGPRFASSLTCSATNNTSCSLVYSTGTTLELTCTCLEKFCNLPFAPKLQTELLNFSSKYNDSENLTETFFKRSIFASSTDFSLYKEITSELEEATELPMRNSSQLTTFSITSTTLVIENVSKHPEVMPHPIALKQNPSVPSDDDEDESEGSGSYEEPRSRNHASSVPAAPSSFLPANESNAAFLPKVSCSILLLIINMVL</sequence>
<keyword evidence="2" id="KW-0732">Signal</keyword>
<evidence type="ECO:0000256" key="1">
    <source>
        <dbReference type="SAM" id="MobiDB-lite"/>
    </source>
</evidence>
<name>A0A6J2JMZ1_BOMMA</name>
<protein>
    <submittedName>
        <fullName evidence="4">Uncharacterized protein LOC114243679</fullName>
    </submittedName>
</protein>
<evidence type="ECO:0000313" key="4">
    <source>
        <dbReference type="RefSeq" id="XP_028031061.1"/>
    </source>
</evidence>
<dbReference type="Proteomes" id="UP000504629">
    <property type="component" value="Unplaced"/>
</dbReference>
<feature type="region of interest" description="Disordered" evidence="1">
    <location>
        <begin position="195"/>
        <end position="237"/>
    </location>
</feature>
<dbReference type="AlphaFoldDB" id="A0A6J2JMZ1"/>
<reference evidence="4" key="1">
    <citation type="submission" date="2025-08" db="UniProtKB">
        <authorList>
            <consortium name="RefSeq"/>
        </authorList>
    </citation>
    <scope>IDENTIFICATION</scope>
    <source>
        <tissue evidence="4">Silk gland</tissue>
    </source>
</reference>
<keyword evidence="3" id="KW-1185">Reference proteome</keyword>
<organism evidence="3 4">
    <name type="scientific">Bombyx mandarina</name>
    <name type="common">Wild silk moth</name>
    <name type="synonym">Wild silkworm</name>
    <dbReference type="NCBI Taxonomy" id="7092"/>
    <lineage>
        <taxon>Eukaryota</taxon>
        <taxon>Metazoa</taxon>
        <taxon>Ecdysozoa</taxon>
        <taxon>Arthropoda</taxon>
        <taxon>Hexapoda</taxon>
        <taxon>Insecta</taxon>
        <taxon>Pterygota</taxon>
        <taxon>Neoptera</taxon>
        <taxon>Endopterygota</taxon>
        <taxon>Lepidoptera</taxon>
        <taxon>Glossata</taxon>
        <taxon>Ditrysia</taxon>
        <taxon>Bombycoidea</taxon>
        <taxon>Bombycidae</taxon>
        <taxon>Bombycinae</taxon>
        <taxon>Bombyx</taxon>
    </lineage>
</organism>
<feature type="chain" id="PRO_5026667661" evidence="2">
    <location>
        <begin position="17"/>
        <end position="266"/>
    </location>
</feature>
<evidence type="ECO:0000313" key="3">
    <source>
        <dbReference type="Proteomes" id="UP000504629"/>
    </source>
</evidence>
<dbReference type="KEGG" id="bman:114243679"/>
<dbReference type="GeneID" id="114243679"/>
<proteinExistence type="predicted"/>
<accession>A0A6J2JMZ1</accession>
<dbReference type="OrthoDB" id="7287770at2759"/>
<evidence type="ECO:0000256" key="2">
    <source>
        <dbReference type="SAM" id="SignalP"/>
    </source>
</evidence>
<feature type="signal peptide" evidence="2">
    <location>
        <begin position="1"/>
        <end position="16"/>
    </location>
</feature>
<dbReference type="RefSeq" id="XP_028031061.1">
    <property type="nucleotide sequence ID" value="XM_028175260.1"/>
</dbReference>
<gene>
    <name evidence="4" type="primary">LOC114243679</name>
</gene>